<dbReference type="InterPro" id="IPR010799">
    <property type="entry name" value="MlrC_C"/>
</dbReference>
<dbReference type="AlphaFoldDB" id="A0A972K1X3"/>
<evidence type="ECO:0000313" key="4">
    <source>
        <dbReference type="Proteomes" id="UP000641588"/>
    </source>
</evidence>
<gene>
    <name evidence="3" type="ORF">GC093_23515</name>
</gene>
<evidence type="ECO:0000313" key="3">
    <source>
        <dbReference type="EMBL" id="NOU96171.1"/>
    </source>
</evidence>
<comment type="caution">
    <text evidence="3">The sequence shown here is derived from an EMBL/GenBank/DDBJ whole genome shotgun (WGS) entry which is preliminary data.</text>
</comment>
<evidence type="ECO:0000259" key="1">
    <source>
        <dbReference type="Pfam" id="PF07171"/>
    </source>
</evidence>
<feature type="domain" description="Microcystin LR degradation protein MlrC C-terminal" evidence="1">
    <location>
        <begin position="314"/>
        <end position="486"/>
    </location>
</feature>
<reference evidence="3" key="1">
    <citation type="submission" date="2019-10" db="EMBL/GenBank/DDBJ databases">
        <title>Description of Paenibacillus glebae sp. nov.</title>
        <authorList>
            <person name="Carlier A."/>
            <person name="Qi S."/>
        </authorList>
    </citation>
    <scope>NUCLEOTIDE SEQUENCE</scope>
    <source>
        <strain evidence="3">LMG 31456</strain>
    </source>
</reference>
<keyword evidence="4" id="KW-1185">Reference proteome</keyword>
<name>A0A972K1X3_9BACL</name>
<accession>A0A972K1X3</accession>
<dbReference type="EMBL" id="WHOD01000087">
    <property type="protein sequence ID" value="NOU96171.1"/>
    <property type="molecule type" value="Genomic_DNA"/>
</dbReference>
<sequence length="506" mass="54102">MERFRGGSVQVTGTQLRIAVAGIVHETNTFAPGLTELDRFQSEWSEGVEAFSRRYVGTRTTMGGVLAAAEKEGVLLEPGLYTAATPSGIVSASTADALLQALIASVDKTADGLLLIMHGAMVSAQYPDYEGECLRGLRAKLGDGFPIVMTLDLHGNISPDMVRKADLIVGYDTYPHIDMYERAVEALELLVRKVRGEIQPAAAYGHTGMLVVPQGMMTEQGSMKELMEQAFVIEADPRVLNVTVSGGFPYSDVPDAGMSFIVTTDGDSQLAGYYVEELVKLALKRKQSFDVAYVSPKKAVEEAQAWPDGPVILAEGSDNVGGGAPADATFVLAELVGAKQTALAVICDPAAVKAAYKAGVGGDFAEMTGGKTDSLHGDPVALRGVVRLLFDGHYRHVGPYMTGQQAEMGKSAVIQCGLLTVILTEKRVPPWDLGHVRSVGLWPADFKIILAKSAVAWQAAFAPFAKHVVNVDSQGCCSANLNHFQYCNVKRPVYPLDTEPQPRLGL</sequence>
<dbReference type="InterPro" id="IPR015995">
    <property type="entry name" value="MlrC_N"/>
</dbReference>
<feature type="domain" description="Microcystin LR degradation protein MlrC N-terminal" evidence="2">
    <location>
        <begin position="17"/>
        <end position="303"/>
    </location>
</feature>
<dbReference type="Proteomes" id="UP000641588">
    <property type="component" value="Unassembled WGS sequence"/>
</dbReference>
<evidence type="ECO:0000259" key="2">
    <source>
        <dbReference type="Pfam" id="PF07364"/>
    </source>
</evidence>
<evidence type="ECO:0008006" key="5">
    <source>
        <dbReference type="Google" id="ProtNLM"/>
    </source>
</evidence>
<dbReference type="Pfam" id="PF07364">
    <property type="entry name" value="DUF1485"/>
    <property type="match status" value="1"/>
</dbReference>
<protein>
    <recommendedName>
        <fullName evidence="5">MlrC C-terminus family protein</fullName>
    </recommendedName>
</protein>
<dbReference type="InterPro" id="IPR009197">
    <property type="entry name" value="MlrC"/>
</dbReference>
<organism evidence="3 4">
    <name type="scientific">Paenibacillus foliorum</name>
    <dbReference type="NCBI Taxonomy" id="2654974"/>
    <lineage>
        <taxon>Bacteria</taxon>
        <taxon>Bacillati</taxon>
        <taxon>Bacillota</taxon>
        <taxon>Bacilli</taxon>
        <taxon>Bacillales</taxon>
        <taxon>Paenibacillaceae</taxon>
        <taxon>Paenibacillus</taxon>
    </lineage>
</organism>
<dbReference type="Pfam" id="PF07171">
    <property type="entry name" value="MlrC_C"/>
    <property type="match status" value="1"/>
</dbReference>
<dbReference type="PIRSF" id="PIRSF012702">
    <property type="entry name" value="UCP012702"/>
    <property type="match status" value="1"/>
</dbReference>
<proteinExistence type="predicted"/>